<dbReference type="Pfam" id="PF00881">
    <property type="entry name" value="Nitroreductase"/>
    <property type="match status" value="1"/>
</dbReference>
<keyword evidence="6" id="KW-1185">Reference proteome</keyword>
<accession>A0ABR4YJH8</accession>
<proteinExistence type="predicted"/>
<dbReference type="PANTHER" id="PTHR23026">
    <property type="entry name" value="NADPH NITROREDUCTASE"/>
    <property type="match status" value="1"/>
</dbReference>
<evidence type="ECO:0000313" key="6">
    <source>
        <dbReference type="Proteomes" id="UP000030889"/>
    </source>
</evidence>
<keyword evidence="3" id="KW-0560">Oxidoreductase</keyword>
<evidence type="ECO:0000256" key="3">
    <source>
        <dbReference type="ARBA" id="ARBA00023002"/>
    </source>
</evidence>
<gene>
    <name evidence="5" type="ORF">LG35_04040</name>
</gene>
<reference evidence="5 6" key="1">
    <citation type="submission" date="2014-09" db="EMBL/GenBank/DDBJ databases">
        <title>Alistipes sp. 627, sp. nov., a novel member of the family Rikenellaceae isolated from human faeces.</title>
        <authorList>
            <person name="Shkoporov A.N."/>
            <person name="Chaplin A.V."/>
            <person name="Motuzova O.V."/>
            <person name="Kafarskaia L.I."/>
            <person name="Khokhlova E.V."/>
            <person name="Efimov B.A."/>
        </authorList>
    </citation>
    <scope>NUCLEOTIDE SEQUENCE [LARGE SCALE GENOMIC DNA]</scope>
    <source>
        <strain evidence="5 6">627</strain>
    </source>
</reference>
<organism evidence="5 6">
    <name type="scientific">Alistipes inops</name>
    <dbReference type="NCBI Taxonomy" id="1501391"/>
    <lineage>
        <taxon>Bacteria</taxon>
        <taxon>Pseudomonadati</taxon>
        <taxon>Bacteroidota</taxon>
        <taxon>Bacteroidia</taxon>
        <taxon>Bacteroidales</taxon>
        <taxon>Rikenellaceae</taxon>
        <taxon>Alistipes</taxon>
    </lineage>
</organism>
<keyword evidence="2" id="KW-0288">FMN</keyword>
<dbReference type="EMBL" id="JRGF01000004">
    <property type="protein sequence ID" value="KHE42412.1"/>
    <property type="molecule type" value="Genomic_DNA"/>
</dbReference>
<protein>
    <submittedName>
        <fullName evidence="5">Nitroreductase</fullName>
    </submittedName>
</protein>
<dbReference type="SUPFAM" id="SSF55469">
    <property type="entry name" value="FMN-dependent nitroreductase-like"/>
    <property type="match status" value="1"/>
</dbReference>
<dbReference type="InterPro" id="IPR029479">
    <property type="entry name" value="Nitroreductase"/>
</dbReference>
<evidence type="ECO:0000256" key="1">
    <source>
        <dbReference type="ARBA" id="ARBA00022630"/>
    </source>
</evidence>
<evidence type="ECO:0000256" key="2">
    <source>
        <dbReference type="ARBA" id="ARBA00022643"/>
    </source>
</evidence>
<dbReference type="InterPro" id="IPR050627">
    <property type="entry name" value="Nitroreductase/BluB"/>
</dbReference>
<sequence length="208" mass="23710">MEFYEVLEKRRTYRDFSDREVSDELLKRVIGAAFKAPTNDHLRQLEFIVVRGRENIARIITPLAKHMAAFKDLVFEADDSGDKDKRAMFADALPKQQKMLLDSGLLILPFFRQKQSPLLEPAEQSSLNYFASAWCAVENMLLAAAAEGLGTAFHIPVSDEAEMIKKIVGAPEDYEFTCLLTIGYPAENAFLPKQKEIDIEDRIHENIW</sequence>
<feature type="domain" description="Nitroreductase" evidence="4">
    <location>
        <begin position="8"/>
        <end position="184"/>
    </location>
</feature>
<dbReference type="InterPro" id="IPR000415">
    <property type="entry name" value="Nitroreductase-like"/>
</dbReference>
<dbReference type="Gene3D" id="3.40.109.10">
    <property type="entry name" value="NADH Oxidase"/>
    <property type="match status" value="1"/>
</dbReference>
<comment type="caution">
    <text evidence="5">The sequence shown here is derived from an EMBL/GenBank/DDBJ whole genome shotgun (WGS) entry which is preliminary data.</text>
</comment>
<keyword evidence="1" id="KW-0285">Flavoprotein</keyword>
<evidence type="ECO:0000259" key="4">
    <source>
        <dbReference type="Pfam" id="PF00881"/>
    </source>
</evidence>
<name>A0ABR4YJH8_9BACT</name>
<dbReference type="PANTHER" id="PTHR23026:SF90">
    <property type="entry name" value="IODOTYROSINE DEIODINASE 1"/>
    <property type="match status" value="1"/>
</dbReference>
<evidence type="ECO:0000313" key="5">
    <source>
        <dbReference type="EMBL" id="KHE42412.1"/>
    </source>
</evidence>
<dbReference type="Proteomes" id="UP000030889">
    <property type="component" value="Unassembled WGS sequence"/>
</dbReference>
<dbReference type="CDD" id="cd02062">
    <property type="entry name" value="Nitro_FMN_reductase"/>
    <property type="match status" value="1"/>
</dbReference>
<dbReference type="RefSeq" id="WP_035472511.1">
    <property type="nucleotide sequence ID" value="NZ_JRGF01000004.1"/>
</dbReference>